<feature type="domain" description="Reverse transcriptase" evidence="3">
    <location>
        <begin position="579"/>
        <end position="854"/>
    </location>
</feature>
<dbReference type="PROSITE" id="PS50878">
    <property type="entry name" value="RT_POL"/>
    <property type="match status" value="1"/>
</dbReference>
<dbReference type="PANTHER" id="PTHR47027">
    <property type="entry name" value="REVERSE TRANSCRIPTASE DOMAIN-CONTAINING PROTEIN"/>
    <property type="match status" value="1"/>
</dbReference>
<feature type="coiled-coil region" evidence="1">
    <location>
        <begin position="416"/>
        <end position="443"/>
    </location>
</feature>
<feature type="compositionally biased region" description="Basic and acidic residues" evidence="2">
    <location>
        <begin position="511"/>
        <end position="521"/>
    </location>
</feature>
<dbReference type="Pfam" id="PF03372">
    <property type="entry name" value="Exo_endo_phos"/>
    <property type="match status" value="1"/>
</dbReference>
<feature type="region of interest" description="Disordered" evidence="2">
    <location>
        <begin position="1"/>
        <end position="62"/>
    </location>
</feature>
<organism evidence="4">
    <name type="scientific">Photinus pyralis</name>
    <name type="common">Common eastern firefly</name>
    <name type="synonym">Lampyris pyralis</name>
    <dbReference type="NCBI Taxonomy" id="7054"/>
    <lineage>
        <taxon>Eukaryota</taxon>
        <taxon>Metazoa</taxon>
        <taxon>Ecdysozoa</taxon>
        <taxon>Arthropoda</taxon>
        <taxon>Hexapoda</taxon>
        <taxon>Insecta</taxon>
        <taxon>Pterygota</taxon>
        <taxon>Neoptera</taxon>
        <taxon>Endopterygota</taxon>
        <taxon>Coleoptera</taxon>
        <taxon>Polyphaga</taxon>
        <taxon>Elateriformia</taxon>
        <taxon>Elateroidea</taxon>
        <taxon>Lampyridae</taxon>
        <taxon>Lampyrinae</taxon>
        <taxon>Photinus</taxon>
    </lineage>
</organism>
<evidence type="ECO:0000259" key="3">
    <source>
        <dbReference type="PROSITE" id="PS50878"/>
    </source>
</evidence>
<sequence length="1034" mass="121130">MEVERNGQSPPENQQHNDIKKLNTSTDYPTNGNDLATNRIMRSDKLTNTKQSNKQRKDLAKKEKHKWRIATWNVRGLNGKEEEISDELRKLKLDVIAITETKRKGRDEIKLDQGHVMLSSGVPQERRAAAGVACIIHHELAKNIRKWEPHSERILTVELTMDDQTTTIITVYGPDENEKVEVKENFWEKLNQVTEKSKGNIIVAGDFNGRVGNKDTHTGILGNYGECTKNNNGIRLINYCQLNNLVITNTFFQHRNIHTYTRVGPKNEKSIIDYILVERQNRRTMKDVRVMRGAELYTDHFLVVATLKRENGNDTKVRTKENKPASPNIKSYKLRDTETATLFKNMLAKKTYNEIEVENIGIEESWKKFKNRILETAREICGEHKGTRNDKKTEWWNKEIKDEVKAKKNLWKKYLQNRTEAKYEEYKNQRAKVKNMVKQAKEQSWIKFGEKMETNSKENQKLFYKVLKNMRTGKQKQISSIMDKDGNILTEDDEIMDRWKEYFRDLLDHRSNEQNNKHSEQTKNATEDETEKPITKEEINEAIKSLKNGKAPGYDKITTEMLKNLDDRGTEMFWKLCNKIWDEEQIPEDWKIGLIVPIFKKGNARDCNNYRGITLLSAALKTYERILQKRLSEYTEPTLDESQSAFRKGRGVQDHVFTIKQIIEKTRMSRTKTYLAFVDLEKAFDKVQRETVWKSLERRKVDTKLVRAIRSIYNNNINYVIHRNRISVGFETQQGLRQGGVLSPTLFNIFMDEILTTCKPKLQKLHIGYKKLEPIGITQCLFADDLVIAANTKNGLQGNINSWNETLKTHGMKMNINKTKVMIISQGEEEVLNITVDNKVIEQVPNIKYLGVNIERNGNQKMDVDDRINKTMKLYYAMNQRFIKKKEIRTKTKMTVYKTIYRPTLTYGSESWVLTTNMKSKLQAVEMKFLRAVKGVTRIDRLRNTSIREELDIESIQEHIEKKQLNWWGHIQRMNEKMQTKTVWETNIKTRRGPGRPRETWSNEVNKIIIRRGQTVKNAKEVAKDRSEWKSFVN</sequence>
<protein>
    <recommendedName>
        <fullName evidence="3">Reverse transcriptase domain-containing protein</fullName>
    </recommendedName>
</protein>
<dbReference type="InterPro" id="IPR043128">
    <property type="entry name" value="Rev_trsase/Diguanyl_cyclase"/>
</dbReference>
<accession>A0A1Y1JWU5</accession>
<dbReference type="Gene3D" id="3.60.10.10">
    <property type="entry name" value="Endonuclease/exonuclease/phosphatase"/>
    <property type="match status" value="1"/>
</dbReference>
<proteinExistence type="predicted"/>
<feature type="compositionally biased region" description="Polar residues" evidence="2">
    <location>
        <begin position="1"/>
        <end position="14"/>
    </location>
</feature>
<dbReference type="AlphaFoldDB" id="A0A1Y1JWU5"/>
<reference evidence="4" key="1">
    <citation type="journal article" date="2016" name="Sci. Rep.">
        <title>Molecular characterization of firefly nuptial gifts: a multi-omics approach sheds light on postcopulatory sexual selection.</title>
        <authorList>
            <person name="Al-Wathiqui N."/>
            <person name="Fallon T.R."/>
            <person name="South A."/>
            <person name="Weng J.K."/>
            <person name="Lewis S.M."/>
        </authorList>
    </citation>
    <scope>NUCLEOTIDE SEQUENCE</scope>
</reference>
<evidence type="ECO:0000313" key="4">
    <source>
        <dbReference type="EMBL" id="JAV53782.1"/>
    </source>
</evidence>
<dbReference type="CDD" id="cd09076">
    <property type="entry name" value="L1-EN"/>
    <property type="match status" value="1"/>
</dbReference>
<keyword evidence="1" id="KW-0175">Coiled coil</keyword>
<evidence type="ECO:0000256" key="2">
    <source>
        <dbReference type="SAM" id="MobiDB-lite"/>
    </source>
</evidence>
<dbReference type="SUPFAM" id="SSF56672">
    <property type="entry name" value="DNA/RNA polymerases"/>
    <property type="match status" value="1"/>
</dbReference>
<name>A0A1Y1JWU5_PHOPY</name>
<dbReference type="InterPro" id="IPR000477">
    <property type="entry name" value="RT_dom"/>
</dbReference>
<dbReference type="CDD" id="cd01650">
    <property type="entry name" value="RT_nLTR_like"/>
    <property type="match status" value="1"/>
</dbReference>
<dbReference type="PANTHER" id="PTHR47027:SF20">
    <property type="entry name" value="REVERSE TRANSCRIPTASE-LIKE PROTEIN WITH RNA-DIRECTED DNA POLYMERASE DOMAIN"/>
    <property type="match status" value="1"/>
</dbReference>
<feature type="region of interest" description="Disordered" evidence="2">
    <location>
        <begin position="511"/>
        <end position="536"/>
    </location>
</feature>
<evidence type="ECO:0000256" key="1">
    <source>
        <dbReference type="SAM" id="Coils"/>
    </source>
</evidence>
<dbReference type="SUPFAM" id="SSF56219">
    <property type="entry name" value="DNase I-like"/>
    <property type="match status" value="1"/>
</dbReference>
<dbReference type="GO" id="GO:0003824">
    <property type="term" value="F:catalytic activity"/>
    <property type="evidence" value="ECO:0007669"/>
    <property type="project" value="InterPro"/>
</dbReference>
<dbReference type="Pfam" id="PF00078">
    <property type="entry name" value="RVT_1"/>
    <property type="match status" value="1"/>
</dbReference>
<dbReference type="InterPro" id="IPR043502">
    <property type="entry name" value="DNA/RNA_pol_sf"/>
</dbReference>
<dbReference type="EMBL" id="GEZM01098732">
    <property type="protein sequence ID" value="JAV53782.1"/>
    <property type="molecule type" value="Transcribed_RNA"/>
</dbReference>
<dbReference type="InterPro" id="IPR005135">
    <property type="entry name" value="Endo/exonuclease/phosphatase"/>
</dbReference>
<dbReference type="Gene3D" id="3.30.70.270">
    <property type="match status" value="1"/>
</dbReference>
<feature type="compositionally biased region" description="Polar residues" evidence="2">
    <location>
        <begin position="22"/>
        <end position="36"/>
    </location>
</feature>
<dbReference type="GO" id="GO:0071897">
    <property type="term" value="P:DNA biosynthetic process"/>
    <property type="evidence" value="ECO:0007669"/>
    <property type="project" value="UniProtKB-ARBA"/>
</dbReference>
<dbReference type="InterPro" id="IPR036691">
    <property type="entry name" value="Endo/exonu/phosph_ase_sf"/>
</dbReference>